<dbReference type="AlphaFoldDB" id="C8X9P6"/>
<dbReference type="PANTHER" id="PTHR43046">
    <property type="entry name" value="GDP-MANNOSE MANNOSYL HYDROLASE"/>
    <property type="match status" value="1"/>
</dbReference>
<dbReference type="PROSITE" id="PS00893">
    <property type="entry name" value="NUDIX_BOX"/>
    <property type="match status" value="1"/>
</dbReference>
<evidence type="ECO:0000313" key="4">
    <source>
        <dbReference type="EMBL" id="ACV79204.1"/>
    </source>
</evidence>
<dbReference type="GO" id="GO:0016787">
    <property type="term" value="F:hydrolase activity"/>
    <property type="evidence" value="ECO:0007669"/>
    <property type="project" value="UniProtKB-KW"/>
</dbReference>
<name>C8X9P6_NAKMY</name>
<organism evidence="4 5">
    <name type="scientific">Nakamurella multipartita (strain ATCC 700099 / DSM 44233 / CIP 104796 / JCM 9543 / NBRC 105858 / Y-104)</name>
    <name type="common">Microsphaera multipartita</name>
    <dbReference type="NCBI Taxonomy" id="479431"/>
    <lineage>
        <taxon>Bacteria</taxon>
        <taxon>Bacillati</taxon>
        <taxon>Actinomycetota</taxon>
        <taxon>Actinomycetes</taxon>
        <taxon>Nakamurellales</taxon>
        <taxon>Nakamurellaceae</taxon>
        <taxon>Nakamurella</taxon>
    </lineage>
</organism>
<reference evidence="4 5" key="2">
    <citation type="journal article" date="2010" name="Stand. Genomic Sci.">
        <title>Complete genome sequence of Nakamurella multipartita type strain (Y-104).</title>
        <authorList>
            <person name="Tice H."/>
            <person name="Mayilraj S."/>
            <person name="Sims D."/>
            <person name="Lapidus A."/>
            <person name="Nolan M."/>
            <person name="Lucas S."/>
            <person name="Glavina Del Rio T."/>
            <person name="Copeland A."/>
            <person name="Cheng J.F."/>
            <person name="Meincke L."/>
            <person name="Bruce D."/>
            <person name="Goodwin L."/>
            <person name="Pitluck S."/>
            <person name="Ivanova N."/>
            <person name="Mavromatis K."/>
            <person name="Ovchinnikova G."/>
            <person name="Pati A."/>
            <person name="Chen A."/>
            <person name="Palaniappan K."/>
            <person name="Land M."/>
            <person name="Hauser L."/>
            <person name="Chang Y.J."/>
            <person name="Jeffries C.D."/>
            <person name="Detter J.C."/>
            <person name="Brettin T."/>
            <person name="Rohde M."/>
            <person name="Goker M."/>
            <person name="Bristow J."/>
            <person name="Eisen J.A."/>
            <person name="Markowitz V."/>
            <person name="Hugenholtz P."/>
            <person name="Kyrpides N.C."/>
            <person name="Klenk H.P."/>
            <person name="Chen F."/>
        </authorList>
    </citation>
    <scope>NUCLEOTIDE SEQUENCE [LARGE SCALE GENOMIC DNA]</scope>
    <source>
        <strain evidence="5">ATCC 700099 / DSM 44233 / CIP 104796 / JCM 9543 / NBRC 105858 / Y-104</strain>
    </source>
</reference>
<dbReference type="KEGG" id="nml:Namu_2862"/>
<dbReference type="RefSeq" id="WP_015748083.1">
    <property type="nucleotide sequence ID" value="NC_013235.1"/>
</dbReference>
<gene>
    <name evidence="4" type="ordered locus">Namu_2862</name>
</gene>
<dbReference type="PROSITE" id="PS51462">
    <property type="entry name" value="NUDIX"/>
    <property type="match status" value="1"/>
</dbReference>
<evidence type="ECO:0000256" key="2">
    <source>
        <dbReference type="ARBA" id="ARBA00022801"/>
    </source>
</evidence>
<dbReference type="eggNOG" id="COG1051">
    <property type="taxonomic scope" value="Bacteria"/>
</dbReference>
<evidence type="ECO:0000313" key="5">
    <source>
        <dbReference type="Proteomes" id="UP000002218"/>
    </source>
</evidence>
<dbReference type="CDD" id="cd03674">
    <property type="entry name" value="NUDIX_Hydrolase"/>
    <property type="match status" value="1"/>
</dbReference>
<feature type="domain" description="Nudix hydrolase" evidence="3">
    <location>
        <begin position="69"/>
        <end position="204"/>
    </location>
</feature>
<evidence type="ECO:0000256" key="1">
    <source>
        <dbReference type="ARBA" id="ARBA00001946"/>
    </source>
</evidence>
<dbReference type="InParanoid" id="C8X9P6"/>
<dbReference type="InterPro" id="IPR000086">
    <property type="entry name" value="NUDIX_hydrolase_dom"/>
</dbReference>
<dbReference type="Gene3D" id="3.90.79.10">
    <property type="entry name" value="Nucleoside Triphosphate Pyrophosphohydrolase"/>
    <property type="match status" value="1"/>
</dbReference>
<dbReference type="InterPro" id="IPR015797">
    <property type="entry name" value="NUDIX_hydrolase-like_dom_sf"/>
</dbReference>
<proteinExistence type="predicted"/>
<dbReference type="PANTHER" id="PTHR43046:SF14">
    <property type="entry name" value="MUTT_NUDIX FAMILY PROTEIN"/>
    <property type="match status" value="1"/>
</dbReference>
<reference evidence="5" key="1">
    <citation type="submission" date="2009-09" db="EMBL/GenBank/DDBJ databases">
        <title>The complete genome of Nakamurella multipartita DSM 44233.</title>
        <authorList>
            <consortium name="US DOE Joint Genome Institute (JGI-PGF)"/>
            <person name="Lucas S."/>
            <person name="Copeland A."/>
            <person name="Lapidus A."/>
            <person name="Glavina del Rio T."/>
            <person name="Dalin E."/>
            <person name="Tice H."/>
            <person name="Bruce D."/>
            <person name="Goodwin L."/>
            <person name="Pitluck S."/>
            <person name="Kyrpides N."/>
            <person name="Mavromatis K."/>
            <person name="Ivanova N."/>
            <person name="Ovchinnikova G."/>
            <person name="Sims D."/>
            <person name="Meincke L."/>
            <person name="Brettin T."/>
            <person name="Detter J.C."/>
            <person name="Han C."/>
            <person name="Larimer F."/>
            <person name="Land M."/>
            <person name="Hauser L."/>
            <person name="Markowitz V."/>
            <person name="Cheng J.-F."/>
            <person name="Hugenholtz P."/>
            <person name="Woyke T."/>
            <person name="Wu D."/>
            <person name="Klenk H.-P."/>
            <person name="Eisen J.A."/>
        </authorList>
    </citation>
    <scope>NUCLEOTIDE SEQUENCE [LARGE SCALE GENOMIC DNA]</scope>
    <source>
        <strain evidence="5">ATCC 700099 / DSM 44233 / CIP 104796 / JCM 9543 / NBRC 105858 / Y-104</strain>
    </source>
</reference>
<dbReference type="Pfam" id="PF00293">
    <property type="entry name" value="NUDIX"/>
    <property type="match status" value="1"/>
</dbReference>
<dbReference type="SUPFAM" id="SSF55811">
    <property type="entry name" value="Nudix"/>
    <property type="match status" value="1"/>
</dbReference>
<dbReference type="OrthoDB" id="9814308at2"/>
<keyword evidence="2 4" id="KW-0378">Hydrolase</keyword>
<evidence type="ECO:0000259" key="3">
    <source>
        <dbReference type="PROSITE" id="PS51462"/>
    </source>
</evidence>
<dbReference type="Proteomes" id="UP000002218">
    <property type="component" value="Chromosome"/>
</dbReference>
<protein>
    <submittedName>
        <fullName evidence="4">NUDIX hydrolase</fullName>
    </submittedName>
</protein>
<dbReference type="EMBL" id="CP001737">
    <property type="protein sequence ID" value="ACV79204.1"/>
    <property type="molecule type" value="Genomic_DNA"/>
</dbReference>
<comment type="cofactor">
    <cofactor evidence="1">
        <name>Mg(2+)</name>
        <dbReference type="ChEBI" id="CHEBI:18420"/>
    </cofactor>
</comment>
<sequence length="210" mass="24195">MTEGFVNLPVIWRHWQDRPVDAGIDSAVVTLVAGVRAHDEQASQHKARALEWLSRTNDIYRRERPRTPSPHLVSYFLVIDRHAREVLLCDHRMSGLWLPTGGHVEPGEDPVDTVRREAREELGIEARFDAHYGGRPFFLTVSDTVGPPDERHTDVSLWFALAGRRDQRLEPDEREIVEVRWWSQDELIDADPSRFEPHLLRALDVVAMEG</sequence>
<keyword evidence="5" id="KW-1185">Reference proteome</keyword>
<accession>C8X9P6</accession>
<dbReference type="HOGENOM" id="CLU_1446272_0_0_11"/>
<dbReference type="InterPro" id="IPR020084">
    <property type="entry name" value="NUDIX_hydrolase_CS"/>
</dbReference>